<keyword evidence="2" id="KW-1185">Reference proteome</keyword>
<dbReference type="AlphaFoldDB" id="A0A4S8LGW2"/>
<name>A0A4S8LGW2_DENBC</name>
<reference evidence="1 2" key="1">
    <citation type="journal article" date="2019" name="Nat. Ecol. Evol.">
        <title>Megaphylogeny resolves global patterns of mushroom evolution.</title>
        <authorList>
            <person name="Varga T."/>
            <person name="Krizsan K."/>
            <person name="Foldi C."/>
            <person name="Dima B."/>
            <person name="Sanchez-Garcia M."/>
            <person name="Sanchez-Ramirez S."/>
            <person name="Szollosi G.J."/>
            <person name="Szarkandi J.G."/>
            <person name="Papp V."/>
            <person name="Albert L."/>
            <person name="Andreopoulos W."/>
            <person name="Angelini C."/>
            <person name="Antonin V."/>
            <person name="Barry K.W."/>
            <person name="Bougher N.L."/>
            <person name="Buchanan P."/>
            <person name="Buyck B."/>
            <person name="Bense V."/>
            <person name="Catcheside P."/>
            <person name="Chovatia M."/>
            <person name="Cooper J."/>
            <person name="Damon W."/>
            <person name="Desjardin D."/>
            <person name="Finy P."/>
            <person name="Geml J."/>
            <person name="Haridas S."/>
            <person name="Hughes K."/>
            <person name="Justo A."/>
            <person name="Karasinski D."/>
            <person name="Kautmanova I."/>
            <person name="Kiss B."/>
            <person name="Kocsube S."/>
            <person name="Kotiranta H."/>
            <person name="LaButti K.M."/>
            <person name="Lechner B.E."/>
            <person name="Liimatainen K."/>
            <person name="Lipzen A."/>
            <person name="Lukacs Z."/>
            <person name="Mihaltcheva S."/>
            <person name="Morgado L.N."/>
            <person name="Niskanen T."/>
            <person name="Noordeloos M.E."/>
            <person name="Ohm R.A."/>
            <person name="Ortiz-Santana B."/>
            <person name="Ovrebo C."/>
            <person name="Racz N."/>
            <person name="Riley R."/>
            <person name="Savchenko A."/>
            <person name="Shiryaev A."/>
            <person name="Soop K."/>
            <person name="Spirin V."/>
            <person name="Szebenyi C."/>
            <person name="Tomsovsky M."/>
            <person name="Tulloss R.E."/>
            <person name="Uehling J."/>
            <person name="Grigoriev I.V."/>
            <person name="Vagvolgyi C."/>
            <person name="Papp T."/>
            <person name="Martin F.M."/>
            <person name="Miettinen O."/>
            <person name="Hibbett D.S."/>
            <person name="Nagy L.G."/>
        </authorList>
    </citation>
    <scope>NUCLEOTIDE SEQUENCE [LARGE SCALE GENOMIC DNA]</scope>
    <source>
        <strain evidence="1 2">CBS 962.96</strain>
    </source>
</reference>
<evidence type="ECO:0000313" key="1">
    <source>
        <dbReference type="EMBL" id="THU88267.1"/>
    </source>
</evidence>
<dbReference type="Proteomes" id="UP000297245">
    <property type="component" value="Unassembled WGS sequence"/>
</dbReference>
<evidence type="ECO:0000313" key="2">
    <source>
        <dbReference type="Proteomes" id="UP000297245"/>
    </source>
</evidence>
<organism evidence="1 2">
    <name type="scientific">Dendrothele bispora (strain CBS 962.96)</name>
    <dbReference type="NCBI Taxonomy" id="1314807"/>
    <lineage>
        <taxon>Eukaryota</taxon>
        <taxon>Fungi</taxon>
        <taxon>Dikarya</taxon>
        <taxon>Basidiomycota</taxon>
        <taxon>Agaricomycotina</taxon>
        <taxon>Agaricomycetes</taxon>
        <taxon>Agaricomycetidae</taxon>
        <taxon>Agaricales</taxon>
        <taxon>Agaricales incertae sedis</taxon>
        <taxon>Dendrothele</taxon>
    </lineage>
</organism>
<protein>
    <submittedName>
        <fullName evidence="1">Uncharacterized protein</fullName>
    </submittedName>
</protein>
<gene>
    <name evidence="1" type="ORF">K435DRAFT_803640</name>
</gene>
<accession>A0A4S8LGW2</accession>
<proteinExistence type="predicted"/>
<sequence length="151" mass="17218">MEEEEQEMLRLSKDPLKVQCGRRPHAKLYAMEFGTQIDSISPEIDASFNSWASTVARGLAALRQSLQRRSGKQYWDNVPAGNASCISQNYPNPRNISSSYRLLHEINICTLNTLYNIIQFNDRIHILMSKFIQTPVALILFATEIIGKKCQ</sequence>
<dbReference type="EMBL" id="ML179415">
    <property type="protein sequence ID" value="THU88267.1"/>
    <property type="molecule type" value="Genomic_DNA"/>
</dbReference>